<evidence type="ECO:0000313" key="2">
    <source>
        <dbReference type="EMBL" id="PZE19499.1"/>
    </source>
</evidence>
<sequence length="217" mass="24853">MNKQNILNEAARFVKQMLGNDASGHDWRHIERVARTAHMLARKEGADEFICQLAALLHDVADEKLRSSEEEGLAEVSAWLCAHGVEESVREHVVQIIATMSYKGGHNKPVTTVEAQVVQDADRLDAIGAIGVARTFAYAGAKGHLMYDPDSPFRQHMSHEEYRSGRSTAVNHFYEKLLKLRDLMNTETGRRIANRRHRFMERFLDQFYLEWDGRDMD</sequence>
<dbReference type="Gene3D" id="1.10.472.50">
    <property type="entry name" value="HD-domain/PDEase-like"/>
    <property type="match status" value="1"/>
</dbReference>
<evidence type="ECO:0000259" key="1">
    <source>
        <dbReference type="PROSITE" id="PS51831"/>
    </source>
</evidence>
<dbReference type="CDD" id="cd00077">
    <property type="entry name" value="HDc"/>
    <property type="match status" value="1"/>
</dbReference>
<dbReference type="SUPFAM" id="SSF109604">
    <property type="entry name" value="HD-domain/PDEase-like"/>
    <property type="match status" value="1"/>
</dbReference>
<dbReference type="EMBL" id="NHRJ02000016">
    <property type="protein sequence ID" value="PZE19499.1"/>
    <property type="molecule type" value="Genomic_DNA"/>
</dbReference>
<protein>
    <submittedName>
        <fullName evidence="2">HD domain-containing protein</fullName>
    </submittedName>
</protein>
<name>A0A2W1N415_PAEXE</name>
<accession>A0A2W1N415</accession>
<proteinExistence type="predicted"/>
<dbReference type="SMART" id="SM00471">
    <property type="entry name" value="HDc"/>
    <property type="match status" value="1"/>
</dbReference>
<gene>
    <name evidence="2" type="ORF">CBW46_018350</name>
</gene>
<dbReference type="PANTHER" id="PTHR33594">
    <property type="entry name" value="SUPERFAMILY HYDROLASE, PUTATIVE (AFU_ORTHOLOGUE AFUA_1G03035)-RELATED"/>
    <property type="match status" value="1"/>
</dbReference>
<dbReference type="InterPro" id="IPR006674">
    <property type="entry name" value="HD_domain"/>
</dbReference>
<dbReference type="AlphaFoldDB" id="A0A2W1N415"/>
<dbReference type="InterPro" id="IPR003607">
    <property type="entry name" value="HD/PDEase_dom"/>
</dbReference>
<dbReference type="Pfam" id="PF01966">
    <property type="entry name" value="HD"/>
    <property type="match status" value="1"/>
</dbReference>
<dbReference type="RefSeq" id="WP_089201423.1">
    <property type="nucleotide sequence ID" value="NZ_NHRJ02000016.1"/>
</dbReference>
<keyword evidence="3" id="KW-1185">Reference proteome</keyword>
<comment type="caution">
    <text evidence="2">The sequence shown here is derived from an EMBL/GenBank/DDBJ whole genome shotgun (WGS) entry which is preliminary data.</text>
</comment>
<dbReference type="PANTHER" id="PTHR33594:SF1">
    <property type="entry name" value="HD_PDEASE DOMAIN-CONTAINING PROTEIN"/>
    <property type="match status" value="1"/>
</dbReference>
<reference evidence="2" key="1">
    <citation type="submission" date="2018-06" db="EMBL/GenBank/DDBJ databases">
        <title>Paenibacillus xerothermodurans sp. nov. an extremely dry heat resistant spore forming bacterium isolated from the soil of Cape Canaveral, Florida.</title>
        <authorList>
            <person name="Seuylemezian A."/>
            <person name="Kaur N."/>
            <person name="Patil P."/>
            <person name="Patil P."/>
            <person name="Mayilraj S."/>
            <person name="Vaishampayan P."/>
        </authorList>
    </citation>
    <scope>NUCLEOTIDE SEQUENCE [LARGE SCALE GENOMIC DNA]</scope>
    <source>
        <strain evidence="2">ATCC 27380</strain>
    </source>
</reference>
<dbReference type="PROSITE" id="PS51831">
    <property type="entry name" value="HD"/>
    <property type="match status" value="1"/>
</dbReference>
<feature type="domain" description="HD" evidence="1">
    <location>
        <begin position="26"/>
        <end position="127"/>
    </location>
</feature>
<dbReference type="Gene3D" id="1.20.58.1910">
    <property type="match status" value="1"/>
</dbReference>
<dbReference type="OrthoDB" id="9797344at2"/>
<organism evidence="2 3">
    <name type="scientific">Paenibacillus xerothermodurans</name>
    <dbReference type="NCBI Taxonomy" id="1977292"/>
    <lineage>
        <taxon>Bacteria</taxon>
        <taxon>Bacillati</taxon>
        <taxon>Bacillota</taxon>
        <taxon>Bacilli</taxon>
        <taxon>Bacillales</taxon>
        <taxon>Paenibacillaceae</taxon>
        <taxon>Paenibacillus</taxon>
    </lineage>
</organism>
<evidence type="ECO:0000313" key="3">
    <source>
        <dbReference type="Proteomes" id="UP000214746"/>
    </source>
</evidence>
<dbReference type="Proteomes" id="UP000214746">
    <property type="component" value="Unassembled WGS sequence"/>
</dbReference>